<reference evidence="7 8" key="1">
    <citation type="journal article" date="2015" name="Genome Announc.">
        <title>Complete Genome Sequence of Methanosphaerula palustris E1-9CT, a Hydrogenotrophic Methanogen Isolated from a Minerotrophic Fen Peatland.</title>
        <authorList>
            <person name="Cadillo-Quiroz H."/>
            <person name="Browne P."/>
            <person name="Kyrpides N."/>
            <person name="Woyke T."/>
            <person name="Goodwin L."/>
            <person name="Detter C."/>
            <person name="Yavitt J.B."/>
            <person name="Zinder S.H."/>
        </authorList>
    </citation>
    <scope>NUCLEOTIDE SEQUENCE [LARGE SCALE GENOMIC DNA]</scope>
    <source>
        <strain evidence="8">ATCC BAA-1556 / DSM 19958 / E1-9c</strain>
    </source>
</reference>
<dbReference type="Pfam" id="PF08269">
    <property type="entry name" value="dCache_2"/>
    <property type="match status" value="1"/>
</dbReference>
<evidence type="ECO:0000256" key="1">
    <source>
        <dbReference type="ARBA" id="ARBA00004651"/>
    </source>
</evidence>
<dbReference type="PROSITE" id="PS51257">
    <property type="entry name" value="PROKAR_LIPOPROTEIN"/>
    <property type="match status" value="1"/>
</dbReference>
<dbReference type="OrthoDB" id="117825at2157"/>
<dbReference type="EMBL" id="CP001338">
    <property type="protein sequence ID" value="ACL16775.1"/>
    <property type="molecule type" value="Genomic_DNA"/>
</dbReference>
<dbReference type="InterPro" id="IPR033480">
    <property type="entry name" value="sCache_2"/>
</dbReference>
<dbReference type="AlphaFoldDB" id="B8GI35"/>
<dbReference type="Pfam" id="PF17200">
    <property type="entry name" value="sCache_2"/>
    <property type="match status" value="1"/>
</dbReference>
<keyword evidence="8" id="KW-1185">Reference proteome</keyword>
<evidence type="ECO:0000259" key="6">
    <source>
        <dbReference type="SMART" id="SM01049"/>
    </source>
</evidence>
<dbReference type="GO" id="GO:0005886">
    <property type="term" value="C:plasma membrane"/>
    <property type="evidence" value="ECO:0007669"/>
    <property type="project" value="UniProtKB-SubCell"/>
</dbReference>
<keyword evidence="5" id="KW-0472">Membrane</keyword>
<protein>
    <submittedName>
        <fullName evidence="7">Putative cache sensor protein</fullName>
    </submittedName>
</protein>
<dbReference type="STRING" id="521011.Mpal_1452"/>
<dbReference type="Gene3D" id="3.30.450.20">
    <property type="entry name" value="PAS domain"/>
    <property type="match status" value="3"/>
</dbReference>
<gene>
    <name evidence="7" type="ordered locus">Mpal_1452</name>
</gene>
<evidence type="ECO:0000256" key="5">
    <source>
        <dbReference type="ARBA" id="ARBA00023136"/>
    </source>
</evidence>
<dbReference type="Proteomes" id="UP000002457">
    <property type="component" value="Chromosome"/>
</dbReference>
<evidence type="ECO:0000256" key="4">
    <source>
        <dbReference type="ARBA" id="ARBA00022989"/>
    </source>
</evidence>
<accession>B8GI35</accession>
<name>B8GI35_METPE</name>
<evidence type="ECO:0000313" key="8">
    <source>
        <dbReference type="Proteomes" id="UP000002457"/>
    </source>
</evidence>
<evidence type="ECO:0000256" key="2">
    <source>
        <dbReference type="ARBA" id="ARBA00022475"/>
    </source>
</evidence>
<dbReference type="HOGENOM" id="CLU_048847_0_0_2"/>
<dbReference type="RefSeq" id="WP_012618094.1">
    <property type="nucleotide sequence ID" value="NC_011832.1"/>
</dbReference>
<evidence type="ECO:0000256" key="3">
    <source>
        <dbReference type="ARBA" id="ARBA00022692"/>
    </source>
</evidence>
<dbReference type="GeneID" id="7270057"/>
<proteinExistence type="predicted"/>
<feature type="domain" description="Single Cache" evidence="6">
    <location>
        <begin position="187"/>
        <end position="265"/>
    </location>
</feature>
<dbReference type="eggNOG" id="arCOG03642">
    <property type="taxonomic scope" value="Archaea"/>
</dbReference>
<keyword evidence="4" id="KW-1133">Transmembrane helix</keyword>
<keyword evidence="3" id="KW-0812">Transmembrane</keyword>
<dbReference type="InterPro" id="IPR004010">
    <property type="entry name" value="Double_Cache_2"/>
</dbReference>
<comment type="subcellular location">
    <subcellularLocation>
        <location evidence="1">Cell membrane</location>
        <topology evidence="1">Multi-pass membrane protein</topology>
    </subcellularLocation>
</comment>
<dbReference type="KEGG" id="mpl:Mpal_1452"/>
<sequence length="452" mass="49481" precursor="true">MKPGCASLSLFIVLALLVIASGCTQTSSSSTKIPVTQEKAATITTTTNETMVAFVNEAAAYAKTYGKDAALAEFSNKNGSFVRGELYIYAYDFNGTTLAHPYSPEKVGVNRADEPDAYGHPYFRNVMDVARNGSGYVWFYYVNPLHNNSVEKKLGYVTKVSDDWWLGSGVYYGPAEPVEASAPDAPSTSREIKDFVDSAATYAQQHGKTAALAAFSNATGPFAVGDVYIYALDYSGNALALLHQPDLVGTNFLNLTDASGTYYTKTEVQLAKLGGGYLLYRYPNPAENYSVRYKVSYVRPVDDTYWIGAGIYTREDLLIDQELRQFVTDAKAYAKTNGKEKALAEFNNPNGSFVKDGLYIFADDYNGTALAWPSRPDQVGVNRINVTDLDGSYYMQTMFASARNGTGMVEYYSVNPATNTTQLKISYVTDVDGTWMLGAGRYLEPNTANLRG</sequence>
<dbReference type="SMART" id="SM01049">
    <property type="entry name" value="Cache_2"/>
    <property type="match status" value="3"/>
</dbReference>
<keyword evidence="2" id="KW-1003">Cell membrane</keyword>
<evidence type="ECO:0000313" key="7">
    <source>
        <dbReference type="EMBL" id="ACL16775.1"/>
    </source>
</evidence>
<feature type="domain" description="Single Cache" evidence="6">
    <location>
        <begin position="32"/>
        <end position="124"/>
    </location>
</feature>
<feature type="domain" description="Single Cache" evidence="6">
    <location>
        <begin position="315"/>
        <end position="396"/>
    </location>
</feature>
<organism evidence="7 8">
    <name type="scientific">Methanosphaerula palustris (strain ATCC BAA-1556 / DSM 19958 / E1-9c)</name>
    <dbReference type="NCBI Taxonomy" id="521011"/>
    <lineage>
        <taxon>Archaea</taxon>
        <taxon>Methanobacteriati</taxon>
        <taxon>Methanobacteriota</taxon>
        <taxon>Stenosarchaea group</taxon>
        <taxon>Methanomicrobia</taxon>
        <taxon>Methanomicrobiales</taxon>
        <taxon>Methanoregulaceae</taxon>
        <taxon>Methanosphaerula</taxon>
    </lineage>
</organism>